<name>A0A3B0YC18_9ZZZZ</name>
<comment type="catalytic activity">
    <reaction evidence="8">
        <text>4 Cu(+) + O2 + 4 H(+) = 4 Cu(2+) + 2 H2O</text>
        <dbReference type="Rhea" id="RHEA:30083"/>
        <dbReference type="ChEBI" id="CHEBI:15377"/>
        <dbReference type="ChEBI" id="CHEBI:15378"/>
        <dbReference type="ChEBI" id="CHEBI:15379"/>
        <dbReference type="ChEBI" id="CHEBI:29036"/>
        <dbReference type="ChEBI" id="CHEBI:49552"/>
        <dbReference type="EC" id="1.16.3.4"/>
    </reaction>
    <physiologicalReaction direction="left-to-right" evidence="8">
        <dbReference type="Rhea" id="RHEA:30084"/>
    </physiologicalReaction>
</comment>
<dbReference type="PROSITE" id="PS51318">
    <property type="entry name" value="TAT"/>
    <property type="match status" value="1"/>
</dbReference>
<sequence>MTTRRKFLKGVSAGAGALLLPSAVRAGRSGGGGMGGGGGGGAVAPVFELPLNIPPEIQPASSSASHDLYVISQENASLEIIPGTTTDILGYQGMTPGPTIRVDANRRTIVRQINNTLNTQTTTHLHGGHMDPRYDGHPIDLISPGESKDYDYSNKQLPATLWYHDHTMDLTGDQVYAGLAGFYLVEDDFERSLGLPSGEYEVPLVVQDRTFAADGSLVYNDNFQMMGEFGDTILVNGTPYPRFEVANRKYRFRILNGSNARFYNFTLSNGGRFIVIGTDGGLLDAPVSLNSLNMAPAERYDVIIDFSNVPVGQSVTMNNTGGGMGGGGGGGNTFDIIRFDVAREEIDGSIVPQTLRPAERLNPADSVITRRWTFDRRGGRNTPWTINGRPYDPEFVGARVKLGTTEIWDLQNRTGMFHPIHIHDLQFQILDINGRMPPPELSGWKDTFQLPPGGRIRVIGRYDDYVSNPNDVSTSYMMHCHILEHEDHAMMVNWMVVE</sequence>
<dbReference type="InterPro" id="IPR002355">
    <property type="entry name" value="Cu_oxidase_Cu_BS"/>
</dbReference>
<proteinExistence type="predicted"/>
<dbReference type="InterPro" id="IPR019546">
    <property type="entry name" value="TAT_signal_bac_arc"/>
</dbReference>
<evidence type="ECO:0000256" key="8">
    <source>
        <dbReference type="ARBA" id="ARBA00048092"/>
    </source>
</evidence>
<dbReference type="Pfam" id="PF07732">
    <property type="entry name" value="Cu-oxidase_3"/>
    <property type="match status" value="1"/>
</dbReference>
<evidence type="ECO:0000256" key="1">
    <source>
        <dbReference type="ARBA" id="ARBA00011245"/>
    </source>
</evidence>
<dbReference type="InterPro" id="IPR006311">
    <property type="entry name" value="TAT_signal"/>
</dbReference>
<feature type="domain" description="Plastocyanin-like" evidence="10">
    <location>
        <begin position="379"/>
        <end position="496"/>
    </location>
</feature>
<evidence type="ECO:0000256" key="4">
    <source>
        <dbReference type="ARBA" id="ARBA00038978"/>
    </source>
</evidence>
<dbReference type="InterPro" id="IPR011706">
    <property type="entry name" value="Cu-oxidase_C"/>
</dbReference>
<dbReference type="GO" id="GO:0005507">
    <property type="term" value="F:copper ion binding"/>
    <property type="evidence" value="ECO:0007669"/>
    <property type="project" value="InterPro"/>
</dbReference>
<dbReference type="PROSITE" id="PS00080">
    <property type="entry name" value="MULTICOPPER_OXIDASE2"/>
    <property type="match status" value="1"/>
</dbReference>
<dbReference type="AlphaFoldDB" id="A0A3B0YC18"/>
<feature type="domain" description="Plastocyanin-like" evidence="9">
    <location>
        <begin position="229"/>
        <end position="313"/>
    </location>
</feature>
<dbReference type="InterPro" id="IPR045087">
    <property type="entry name" value="Cu-oxidase_fam"/>
</dbReference>
<evidence type="ECO:0000259" key="10">
    <source>
        <dbReference type="Pfam" id="PF07731"/>
    </source>
</evidence>
<dbReference type="Pfam" id="PF00394">
    <property type="entry name" value="Cu-oxidase"/>
    <property type="match status" value="1"/>
</dbReference>
<keyword evidence="3" id="KW-0560">Oxidoreductase</keyword>
<reference evidence="12" key="1">
    <citation type="submission" date="2018-06" db="EMBL/GenBank/DDBJ databases">
        <authorList>
            <person name="Zhirakovskaya E."/>
        </authorList>
    </citation>
    <scope>NUCLEOTIDE SEQUENCE</scope>
</reference>
<evidence type="ECO:0000256" key="6">
    <source>
        <dbReference type="ARBA" id="ARBA00042896"/>
    </source>
</evidence>
<dbReference type="PANTHER" id="PTHR48267:SF1">
    <property type="entry name" value="BILIRUBIN OXIDASE"/>
    <property type="match status" value="1"/>
</dbReference>
<dbReference type="InterPro" id="IPR008972">
    <property type="entry name" value="Cupredoxin"/>
</dbReference>
<evidence type="ECO:0000313" key="12">
    <source>
        <dbReference type="EMBL" id="VAW72832.1"/>
    </source>
</evidence>
<protein>
    <recommendedName>
        <fullName evidence="5">Multicopper oxidase CueO</fullName>
        <ecNumber evidence="4">1.16.3.4</ecNumber>
    </recommendedName>
    <alternativeName>
        <fullName evidence="6">Copper efflux oxidase</fullName>
    </alternativeName>
    <alternativeName>
        <fullName evidence="7">Cuprous oxidase</fullName>
    </alternativeName>
</protein>
<evidence type="ECO:0000256" key="7">
    <source>
        <dbReference type="ARBA" id="ARBA00043090"/>
    </source>
</evidence>
<dbReference type="GO" id="GO:0016491">
    <property type="term" value="F:oxidoreductase activity"/>
    <property type="evidence" value="ECO:0007669"/>
    <property type="project" value="UniProtKB-KW"/>
</dbReference>
<dbReference type="EC" id="1.16.3.4" evidence="4"/>
<evidence type="ECO:0000256" key="5">
    <source>
        <dbReference type="ARBA" id="ARBA00041027"/>
    </source>
</evidence>
<dbReference type="Pfam" id="PF07731">
    <property type="entry name" value="Cu-oxidase_2"/>
    <property type="match status" value="1"/>
</dbReference>
<evidence type="ECO:0000259" key="11">
    <source>
        <dbReference type="Pfam" id="PF07732"/>
    </source>
</evidence>
<dbReference type="SUPFAM" id="SSF49503">
    <property type="entry name" value="Cupredoxins"/>
    <property type="match status" value="3"/>
</dbReference>
<evidence type="ECO:0000256" key="2">
    <source>
        <dbReference type="ARBA" id="ARBA00022723"/>
    </source>
</evidence>
<keyword evidence="2" id="KW-0479">Metal-binding</keyword>
<dbReference type="InterPro" id="IPR001117">
    <property type="entry name" value="Cu-oxidase_2nd"/>
</dbReference>
<gene>
    <name evidence="12" type="ORF">MNBD_GAMMA14-2152</name>
</gene>
<dbReference type="PANTHER" id="PTHR48267">
    <property type="entry name" value="CUPREDOXIN SUPERFAMILY PROTEIN"/>
    <property type="match status" value="1"/>
</dbReference>
<organism evidence="12">
    <name type="scientific">hydrothermal vent metagenome</name>
    <dbReference type="NCBI Taxonomy" id="652676"/>
    <lineage>
        <taxon>unclassified sequences</taxon>
        <taxon>metagenomes</taxon>
        <taxon>ecological metagenomes</taxon>
    </lineage>
</organism>
<dbReference type="EMBL" id="UOFM01000041">
    <property type="protein sequence ID" value="VAW72832.1"/>
    <property type="molecule type" value="Genomic_DNA"/>
</dbReference>
<dbReference type="InterPro" id="IPR011707">
    <property type="entry name" value="Cu-oxidase-like_N"/>
</dbReference>
<accession>A0A3B0YC18</accession>
<dbReference type="NCBIfam" id="TIGR01409">
    <property type="entry name" value="TAT_signal_seq"/>
    <property type="match status" value="1"/>
</dbReference>
<evidence type="ECO:0000256" key="3">
    <source>
        <dbReference type="ARBA" id="ARBA00023002"/>
    </source>
</evidence>
<evidence type="ECO:0000259" key="9">
    <source>
        <dbReference type="Pfam" id="PF00394"/>
    </source>
</evidence>
<comment type="subunit">
    <text evidence="1">Monomer.</text>
</comment>
<dbReference type="Gene3D" id="2.60.40.420">
    <property type="entry name" value="Cupredoxins - blue copper proteins"/>
    <property type="match status" value="3"/>
</dbReference>
<feature type="domain" description="Plastocyanin-like" evidence="11">
    <location>
        <begin position="81"/>
        <end position="188"/>
    </location>
</feature>